<name>A0A7J6GHF5_CANSA</name>
<protein>
    <recommendedName>
        <fullName evidence="1">Reverse transcriptase zinc-binding domain-containing protein</fullName>
    </recommendedName>
</protein>
<evidence type="ECO:0000313" key="2">
    <source>
        <dbReference type="EMBL" id="KAF4382287.1"/>
    </source>
</evidence>
<dbReference type="SUPFAM" id="SSF56219">
    <property type="entry name" value="DNase I-like"/>
    <property type="match status" value="1"/>
</dbReference>
<proteinExistence type="predicted"/>
<dbReference type="AlphaFoldDB" id="A0A7J6GHF5"/>
<feature type="domain" description="Reverse transcriptase zinc-binding" evidence="1">
    <location>
        <begin position="575"/>
        <end position="668"/>
    </location>
</feature>
<reference evidence="2 3" key="1">
    <citation type="journal article" date="2020" name="bioRxiv">
        <title>Sequence and annotation of 42 cannabis genomes reveals extensive copy number variation in cannabinoid synthesis and pathogen resistance genes.</title>
        <authorList>
            <person name="Mckernan K.J."/>
            <person name="Helbert Y."/>
            <person name="Kane L.T."/>
            <person name="Ebling H."/>
            <person name="Zhang L."/>
            <person name="Liu B."/>
            <person name="Eaton Z."/>
            <person name="Mclaughlin S."/>
            <person name="Kingan S."/>
            <person name="Baybayan P."/>
            <person name="Concepcion G."/>
            <person name="Jordan M."/>
            <person name="Riva A."/>
            <person name="Barbazuk W."/>
            <person name="Harkins T."/>
        </authorList>
    </citation>
    <scope>NUCLEOTIDE SEQUENCE [LARGE SCALE GENOMIC DNA]</scope>
    <source>
        <strain evidence="3">cv. Jamaican Lion 4</strain>
        <tissue evidence="2">Leaf</tissue>
    </source>
</reference>
<organism evidence="2 3">
    <name type="scientific">Cannabis sativa</name>
    <name type="common">Hemp</name>
    <name type="synonym">Marijuana</name>
    <dbReference type="NCBI Taxonomy" id="3483"/>
    <lineage>
        <taxon>Eukaryota</taxon>
        <taxon>Viridiplantae</taxon>
        <taxon>Streptophyta</taxon>
        <taxon>Embryophyta</taxon>
        <taxon>Tracheophyta</taxon>
        <taxon>Spermatophyta</taxon>
        <taxon>Magnoliopsida</taxon>
        <taxon>eudicotyledons</taxon>
        <taxon>Gunneridae</taxon>
        <taxon>Pentapetalae</taxon>
        <taxon>rosids</taxon>
        <taxon>fabids</taxon>
        <taxon>Rosales</taxon>
        <taxon>Cannabaceae</taxon>
        <taxon>Cannabis</taxon>
    </lineage>
</organism>
<gene>
    <name evidence="2" type="ORF">G4B88_011616</name>
</gene>
<dbReference type="InterPro" id="IPR026960">
    <property type="entry name" value="RVT-Znf"/>
</dbReference>
<keyword evidence="3" id="KW-1185">Reference proteome</keyword>
<dbReference type="PANTHER" id="PTHR35218">
    <property type="entry name" value="RNASE H DOMAIN-CONTAINING PROTEIN"/>
    <property type="match status" value="1"/>
</dbReference>
<dbReference type="Gene3D" id="3.60.10.10">
    <property type="entry name" value="Endonuclease/exonuclease/phosphatase"/>
    <property type="match status" value="1"/>
</dbReference>
<dbReference type="EMBL" id="JAATIQ010000103">
    <property type="protein sequence ID" value="KAF4382287.1"/>
    <property type="molecule type" value="Genomic_DNA"/>
</dbReference>
<dbReference type="InterPro" id="IPR036691">
    <property type="entry name" value="Endo/exonu/phosph_ase_sf"/>
</dbReference>
<dbReference type="PANTHER" id="PTHR35218:SF9">
    <property type="entry name" value="ENDONUCLEASE_EXONUCLEASE_PHOSPHATASE DOMAIN-CONTAINING PROTEIN"/>
    <property type="match status" value="1"/>
</dbReference>
<evidence type="ECO:0000259" key="1">
    <source>
        <dbReference type="Pfam" id="PF13966"/>
    </source>
</evidence>
<sequence>MCLEIPGLPTYVRPRPQVIRHFPRALFPSPPLPTVPRVIPVFNDQNTAGGRLLLSEAPKGKEKAHDNGDLVESGYATSLALLVANGSSTLSPHVIENSPSSSHAMSFSSNVMSLPTKSDKGKAIQLEDTKITTAMASLQGGGSKRAKAATEDISLAWNIRGLNSPKRKRYLRLLLKDYHPNVLFLQETRLGGGSCTAICQKFSFTHGYEEPSCGLSGGLMLLWDSSVVISNITSNPHYIRCFLSSSDGVHSFTFCGPLLLTIGDLPEVGNSSFSHKRKRFRYEAMWSIDPECHQIVSSSWESTPASSVTEVVLHNISSCAQILGEWHEKKYGKLPKDIRNTKRRGVYIVDDSTVYGHKSIKVKKRQTKLVSLGIYTFGVHSTPLVLHNLIQFYFSDLLGLINEAGVWCSDGDDILNIIEQYYTTLFMTSFPADEDTEALINFTKSSIHKYEWDFCADYGEGGVGQAPSYVWRSIIWGRSLLIKGLRKRVGTGDTILVFKDPWLPRPATFRPYCSTLDNPNLLVRDLINESRSGWNMQMVRELFNVADQQSICSLPISKFPKADSWMWHYTADGTYSVKSGYFVASQLDQFDPSPSKSWFAVWWKGFWKTSLPKKVLIFAWRGFHDALPTYVGLQKRKVVDHTNCPICGFSVDSNSHAVFLCRGFKKIWKELRVSMLNNLSMDISFKQIVLKASEILSRSEYELFLVAAWYIWSERNQIVHGRKANPSDVVSMFEA</sequence>
<dbReference type="Proteomes" id="UP000583929">
    <property type="component" value="Unassembled WGS sequence"/>
</dbReference>
<comment type="caution">
    <text evidence="2">The sequence shown here is derived from an EMBL/GenBank/DDBJ whole genome shotgun (WGS) entry which is preliminary data.</text>
</comment>
<dbReference type="Pfam" id="PF13966">
    <property type="entry name" value="zf-RVT"/>
    <property type="match status" value="1"/>
</dbReference>
<evidence type="ECO:0000313" key="3">
    <source>
        <dbReference type="Proteomes" id="UP000583929"/>
    </source>
</evidence>
<accession>A0A7J6GHF5</accession>